<sequence>MAGGPARAGQDRGTGACVPAAGPARAGRGRRVGRAARDARRRVRPGDARVAARRAPLRGTRPARPRPALPEDAASLLREALTLWRGPALVGVATAGPLRAAAAGLEEARLSAVEQLARAYGESGSHVRAAALLHTEAVAHPMREPLAAALMRALYRSGRQSDAIDQYHRTRTLLAEELGVDPGPALREAYAEILAGADPQDRPASAPPAVVTPDVTGPEAPVVRPEPGDAARPDLLPRAPRGFVGRARELAALDEAACREQAVVVLTGPAGVGKTAAALHWAHTVQGRYDGVLFADLRGFSDGDGAPQTADVLREFLIALGVPARELPETQGALAAAYRARTERRGHLVVLDDARTADQVRPLLPAGPGSAALVTSRLRLEGLAVSELARTVGIDVLDGRASTALLAAATGAGDRLAAEPDAAARLAALCDGLPLALRVVAARVNARPGRTLSDHADDLADEQRRLGLLDAGDTGVAAALRLTLRALPADARLLFEHLGAVPGPEFDRYAAAALTALPPADAAAALSRLADAHLVTERAPGRYAMHDLVRLYARGLCPDAAAPAAERPAPPEPLVRLLDHYLHTALRAAAAAEPDDRPCCVPPSDVRPDLGGPAPADRASALAWYAAERENLAAAAVAAHDAGLDDRAWRLVVLQWPYIVGYVRDGWAPLLATGLAAAVRLDDPDAESRIRALFGWVLTEEGRLGEALDHLELAPPLAARAGDSSSEATALVNLAIAMDRGGACGTESLAHVARAVALARADGDVLTELLALEHQARQLASRADHHGVLACTERGLSLPGAAADEGLAPLRQILLRVSRGAALHALGDAEAARACLRRAHEDALERGFERGVREAKAQLARGDSGTATGR</sequence>
<reference evidence="1" key="1">
    <citation type="journal article" date="2025" name="Int. J. Syst. Evol. Microbiol.">
        <title>Streptomyces citrinus sp. nov., with yellow diffusible pigment.</title>
        <authorList>
            <person name="He Y."/>
            <person name="Yang E."/>
            <person name="Xu J."/>
            <person name="Sun Y."/>
            <person name="Sun L."/>
        </authorList>
    </citation>
    <scope>NUCLEOTIDE SEQUENCE</scope>
    <source>
        <strain evidence="1">Q6</strain>
    </source>
</reference>
<gene>
    <name evidence="1" type="ORF">V2W30_20510</name>
</gene>
<evidence type="ECO:0000313" key="2">
    <source>
        <dbReference type="Proteomes" id="UP001432251"/>
    </source>
</evidence>
<keyword evidence="2" id="KW-1185">Reference proteome</keyword>
<dbReference type="EMBL" id="CP146022">
    <property type="protein sequence ID" value="WWQ65466.1"/>
    <property type="molecule type" value="Genomic_DNA"/>
</dbReference>
<evidence type="ECO:0000313" key="1">
    <source>
        <dbReference type="EMBL" id="WWQ65466.1"/>
    </source>
</evidence>
<name>A0ACD5ADZ8_9ACTN</name>
<organism evidence="1 2">
    <name type="scientific">Streptomyces citrinus</name>
    <dbReference type="NCBI Taxonomy" id="3118173"/>
    <lineage>
        <taxon>Bacteria</taxon>
        <taxon>Bacillati</taxon>
        <taxon>Actinomycetota</taxon>
        <taxon>Actinomycetes</taxon>
        <taxon>Kitasatosporales</taxon>
        <taxon>Streptomycetaceae</taxon>
        <taxon>Streptomyces</taxon>
    </lineage>
</organism>
<protein>
    <submittedName>
        <fullName evidence="1">AfsR/SARP family transcriptional regulator</fullName>
    </submittedName>
</protein>
<accession>A0ACD5ADZ8</accession>
<dbReference type="Proteomes" id="UP001432251">
    <property type="component" value="Chromosome"/>
</dbReference>
<proteinExistence type="predicted"/>